<dbReference type="SUPFAM" id="SSF46626">
    <property type="entry name" value="Cytochrome c"/>
    <property type="match status" value="1"/>
</dbReference>
<feature type="domain" description="Cytochrome c" evidence="6">
    <location>
        <begin position="20"/>
        <end position="106"/>
    </location>
</feature>
<dbReference type="KEGG" id="nar:Saro_1491"/>
<sequence>MKTLFCIFASLPLAGCSVASAAPDGRTLFAQNCSSCHAAGPGHPGTARLAIDAGPDFAVLEQRTDLTPEHVTMAIRQGFMMMPPFRQTELSDADVKAIAAWLSAPKPKR</sequence>
<dbReference type="AlphaFoldDB" id="Q2G890"/>
<organism evidence="7 8">
    <name type="scientific">Novosphingobium aromaticivorans (strain ATCC 700278 / DSM 12444 / CCUG 56034 / CIP 105152 / NBRC 16084 / F199)</name>
    <dbReference type="NCBI Taxonomy" id="279238"/>
    <lineage>
        <taxon>Bacteria</taxon>
        <taxon>Pseudomonadati</taxon>
        <taxon>Pseudomonadota</taxon>
        <taxon>Alphaproteobacteria</taxon>
        <taxon>Sphingomonadales</taxon>
        <taxon>Sphingomonadaceae</taxon>
        <taxon>Novosphingobium</taxon>
    </lineage>
</organism>
<dbReference type="Gene3D" id="1.10.760.10">
    <property type="entry name" value="Cytochrome c-like domain"/>
    <property type="match status" value="1"/>
</dbReference>
<evidence type="ECO:0000256" key="4">
    <source>
        <dbReference type="PROSITE-ProRule" id="PRU00433"/>
    </source>
</evidence>
<dbReference type="GO" id="GO:0009055">
    <property type="term" value="F:electron transfer activity"/>
    <property type="evidence" value="ECO:0007669"/>
    <property type="project" value="InterPro"/>
</dbReference>
<keyword evidence="8" id="KW-1185">Reference proteome</keyword>
<protein>
    <submittedName>
        <fullName evidence="7">Cytochrome c, class I</fullName>
    </submittedName>
</protein>
<keyword evidence="5" id="KW-0732">Signal</keyword>
<name>Q2G890_NOVAD</name>
<evidence type="ECO:0000256" key="2">
    <source>
        <dbReference type="ARBA" id="ARBA00022723"/>
    </source>
</evidence>
<proteinExistence type="predicted"/>
<dbReference type="Proteomes" id="UP000009134">
    <property type="component" value="Chromosome"/>
</dbReference>
<dbReference type="PROSITE" id="PS51007">
    <property type="entry name" value="CYTC"/>
    <property type="match status" value="1"/>
</dbReference>
<dbReference type="STRING" id="279238.Saro_1491"/>
<keyword evidence="2 4" id="KW-0479">Metal-binding</keyword>
<gene>
    <name evidence="7" type="ordered locus">Saro_1491</name>
</gene>
<dbReference type="EMBL" id="CP000248">
    <property type="protein sequence ID" value="ABD25933.1"/>
    <property type="molecule type" value="Genomic_DNA"/>
</dbReference>
<dbReference type="RefSeq" id="WP_011445146.1">
    <property type="nucleotide sequence ID" value="NC_007794.1"/>
</dbReference>
<dbReference type="eggNOG" id="COG2010">
    <property type="taxonomic scope" value="Bacteria"/>
</dbReference>
<keyword evidence="3 4" id="KW-0408">Iron</keyword>
<dbReference type="GO" id="GO:0046872">
    <property type="term" value="F:metal ion binding"/>
    <property type="evidence" value="ECO:0007669"/>
    <property type="project" value="UniProtKB-KW"/>
</dbReference>
<evidence type="ECO:0000256" key="3">
    <source>
        <dbReference type="ARBA" id="ARBA00023004"/>
    </source>
</evidence>
<evidence type="ECO:0000256" key="5">
    <source>
        <dbReference type="SAM" id="SignalP"/>
    </source>
</evidence>
<dbReference type="InterPro" id="IPR036909">
    <property type="entry name" value="Cyt_c-like_dom_sf"/>
</dbReference>
<dbReference type="SMR" id="Q2G890"/>
<accession>Q2G890</accession>
<evidence type="ECO:0000256" key="1">
    <source>
        <dbReference type="ARBA" id="ARBA00022617"/>
    </source>
</evidence>
<dbReference type="HOGENOM" id="CLU_2181151_0_0_5"/>
<dbReference type="InterPro" id="IPR009056">
    <property type="entry name" value="Cyt_c-like_dom"/>
</dbReference>
<keyword evidence="1 4" id="KW-0349">Heme</keyword>
<evidence type="ECO:0000313" key="7">
    <source>
        <dbReference type="EMBL" id="ABD25933.1"/>
    </source>
</evidence>
<dbReference type="Pfam" id="PF13442">
    <property type="entry name" value="Cytochrome_CBB3"/>
    <property type="match status" value="1"/>
</dbReference>
<evidence type="ECO:0000259" key="6">
    <source>
        <dbReference type="PROSITE" id="PS51007"/>
    </source>
</evidence>
<evidence type="ECO:0000313" key="8">
    <source>
        <dbReference type="Proteomes" id="UP000009134"/>
    </source>
</evidence>
<feature type="signal peptide" evidence="5">
    <location>
        <begin position="1"/>
        <end position="21"/>
    </location>
</feature>
<feature type="chain" id="PRO_5004207992" evidence="5">
    <location>
        <begin position="22"/>
        <end position="109"/>
    </location>
</feature>
<reference evidence="8" key="1">
    <citation type="submission" date="2006-01" db="EMBL/GenBank/DDBJ databases">
        <title>Complete sequence of Novosphingobium aromaticivorans DSM 12444.</title>
        <authorList>
            <consortium name="US DOE Joint Genome Institute"/>
            <person name="Copeland A."/>
            <person name="Lucas S."/>
            <person name="Lapidus A."/>
            <person name="Barry K."/>
            <person name="Detter J.C."/>
            <person name="Glavina T."/>
            <person name="Hammon N."/>
            <person name="Israni S."/>
            <person name="Pitluck S."/>
            <person name="Chain P."/>
            <person name="Malfatti S."/>
            <person name="Shin M."/>
            <person name="Vergez L."/>
            <person name="Schmutz J."/>
            <person name="Larimer F."/>
            <person name="Land M."/>
            <person name="Kyrpides N."/>
            <person name="Ivanova N."/>
            <person name="Fredrickson J."/>
            <person name="Balkwill D."/>
            <person name="Romine M.F."/>
            <person name="Richardson P."/>
        </authorList>
    </citation>
    <scope>NUCLEOTIDE SEQUENCE [LARGE SCALE GENOMIC DNA]</scope>
    <source>
        <strain evidence="8">ATCC 700278 / DSM 12444 / CCUG 56034 / CIP 105152 / NBRC 16084 / F199</strain>
    </source>
</reference>
<dbReference type="GO" id="GO:0020037">
    <property type="term" value="F:heme binding"/>
    <property type="evidence" value="ECO:0007669"/>
    <property type="project" value="InterPro"/>
</dbReference>